<dbReference type="InterPro" id="IPR000719">
    <property type="entry name" value="Prot_kinase_dom"/>
</dbReference>
<dbReference type="Pfam" id="PF07714">
    <property type="entry name" value="PK_Tyr_Ser-Thr"/>
    <property type="match status" value="1"/>
</dbReference>
<feature type="domain" description="Protein kinase" evidence="1">
    <location>
        <begin position="1"/>
        <end position="161"/>
    </location>
</feature>
<dbReference type="PANTHER" id="PTHR23257">
    <property type="entry name" value="SERINE-THREONINE PROTEIN KINASE"/>
    <property type="match status" value="1"/>
</dbReference>
<proteinExistence type="predicted"/>
<name>A0A2P4P0J2_RHIID</name>
<sequence>KMNVLLGISNGLKCIHQKQMIHRDLHTGNILFFANGINFDRNILSISDMGLCGKIDNIDETNVYGVMPYVASEVLRGKSYTQAADIYSFGMIMYFVATGKQPFADRAHDEFLALEICKGIRPEINELGVPKIYVDLMKKCWDLNPGNRPNSIEIYAQFEEI</sequence>
<reference evidence="2 3" key="2">
    <citation type="journal article" date="2018" name="New Phytol.">
        <title>High intraspecific genome diversity in the model arbuscular mycorrhizal symbiont Rhizophagus irregularis.</title>
        <authorList>
            <person name="Chen E.C.H."/>
            <person name="Morin E."/>
            <person name="Beaudet D."/>
            <person name="Noel J."/>
            <person name="Yildirir G."/>
            <person name="Ndikumana S."/>
            <person name="Charron P."/>
            <person name="St-Onge C."/>
            <person name="Giorgi J."/>
            <person name="Kruger M."/>
            <person name="Marton T."/>
            <person name="Ropars J."/>
            <person name="Grigoriev I.V."/>
            <person name="Hainaut M."/>
            <person name="Henrissat B."/>
            <person name="Roux C."/>
            <person name="Martin F."/>
            <person name="Corradi N."/>
        </authorList>
    </citation>
    <scope>NUCLEOTIDE SEQUENCE [LARGE SCALE GENOMIC DNA]</scope>
    <source>
        <strain evidence="2 3">DAOM 197198</strain>
    </source>
</reference>
<dbReference type="InterPro" id="IPR001245">
    <property type="entry name" value="Ser-Thr/Tyr_kinase_cat_dom"/>
</dbReference>
<evidence type="ECO:0000313" key="2">
    <source>
        <dbReference type="EMBL" id="POG58902.1"/>
    </source>
</evidence>
<dbReference type="PROSITE" id="PS50011">
    <property type="entry name" value="PROTEIN_KINASE_DOM"/>
    <property type="match status" value="1"/>
</dbReference>
<dbReference type="GO" id="GO:0005524">
    <property type="term" value="F:ATP binding"/>
    <property type="evidence" value="ECO:0007669"/>
    <property type="project" value="InterPro"/>
</dbReference>
<dbReference type="EMBL" id="AUPC02000488">
    <property type="protein sequence ID" value="POG58902.1"/>
    <property type="molecule type" value="Genomic_DNA"/>
</dbReference>
<accession>A0A2P4P0J2</accession>
<dbReference type="InterPro" id="IPR050167">
    <property type="entry name" value="Ser_Thr_protein_kinase"/>
</dbReference>
<reference evidence="2 3" key="1">
    <citation type="journal article" date="2013" name="Proc. Natl. Acad. Sci. U.S.A.">
        <title>Genome of an arbuscular mycorrhizal fungus provides insight into the oldest plant symbiosis.</title>
        <authorList>
            <person name="Tisserant E."/>
            <person name="Malbreil M."/>
            <person name="Kuo A."/>
            <person name="Kohler A."/>
            <person name="Symeonidi A."/>
            <person name="Balestrini R."/>
            <person name="Charron P."/>
            <person name="Duensing N."/>
            <person name="Frei Dit Frey N."/>
            <person name="Gianinazzi-Pearson V."/>
            <person name="Gilbert L.B."/>
            <person name="Handa Y."/>
            <person name="Herr J.R."/>
            <person name="Hijri M."/>
            <person name="Koul R."/>
            <person name="Kawaguchi M."/>
            <person name="Krajinski F."/>
            <person name="Lammers P.J."/>
            <person name="Masclaux F.G."/>
            <person name="Murat C."/>
            <person name="Morin E."/>
            <person name="Ndikumana S."/>
            <person name="Pagni M."/>
            <person name="Petitpierre D."/>
            <person name="Requena N."/>
            <person name="Rosikiewicz P."/>
            <person name="Riley R."/>
            <person name="Saito K."/>
            <person name="San Clemente H."/>
            <person name="Shapiro H."/>
            <person name="van Tuinen D."/>
            <person name="Becard G."/>
            <person name="Bonfante P."/>
            <person name="Paszkowski U."/>
            <person name="Shachar-Hill Y.Y."/>
            <person name="Tuskan G.A."/>
            <person name="Young P.W."/>
            <person name="Sanders I.R."/>
            <person name="Henrissat B."/>
            <person name="Rensing S.A."/>
            <person name="Grigoriev I.V."/>
            <person name="Corradi N."/>
            <person name="Roux C."/>
            <person name="Martin F."/>
        </authorList>
    </citation>
    <scope>NUCLEOTIDE SEQUENCE [LARGE SCALE GENOMIC DNA]</scope>
    <source>
        <strain evidence="2 3">DAOM 197198</strain>
    </source>
</reference>
<feature type="non-terminal residue" evidence="2">
    <location>
        <position position="1"/>
    </location>
</feature>
<dbReference type="InterPro" id="IPR011009">
    <property type="entry name" value="Kinase-like_dom_sf"/>
</dbReference>
<dbReference type="GO" id="GO:0007165">
    <property type="term" value="P:signal transduction"/>
    <property type="evidence" value="ECO:0007669"/>
    <property type="project" value="TreeGrafter"/>
</dbReference>
<dbReference type="Proteomes" id="UP000018888">
    <property type="component" value="Unassembled WGS sequence"/>
</dbReference>
<protein>
    <submittedName>
        <fullName evidence="2">Kinase-like domain-containing protein</fullName>
    </submittedName>
</protein>
<dbReference type="GO" id="GO:0004672">
    <property type="term" value="F:protein kinase activity"/>
    <property type="evidence" value="ECO:0007669"/>
    <property type="project" value="InterPro"/>
</dbReference>
<dbReference type="AlphaFoldDB" id="A0A2P4P0J2"/>
<feature type="non-terminal residue" evidence="2">
    <location>
        <position position="161"/>
    </location>
</feature>
<organism evidence="2 3">
    <name type="scientific">Rhizophagus irregularis (strain DAOM 181602 / DAOM 197198 / MUCL 43194)</name>
    <name type="common">Arbuscular mycorrhizal fungus</name>
    <name type="synonym">Glomus intraradices</name>
    <dbReference type="NCBI Taxonomy" id="747089"/>
    <lineage>
        <taxon>Eukaryota</taxon>
        <taxon>Fungi</taxon>
        <taxon>Fungi incertae sedis</taxon>
        <taxon>Mucoromycota</taxon>
        <taxon>Glomeromycotina</taxon>
        <taxon>Glomeromycetes</taxon>
        <taxon>Glomerales</taxon>
        <taxon>Glomeraceae</taxon>
        <taxon>Rhizophagus</taxon>
    </lineage>
</organism>
<dbReference type="SUPFAM" id="SSF56112">
    <property type="entry name" value="Protein kinase-like (PK-like)"/>
    <property type="match status" value="1"/>
</dbReference>
<keyword evidence="3" id="KW-1185">Reference proteome</keyword>
<comment type="caution">
    <text evidence="2">The sequence shown here is derived from an EMBL/GenBank/DDBJ whole genome shotgun (WGS) entry which is preliminary data.</text>
</comment>
<evidence type="ECO:0000313" key="3">
    <source>
        <dbReference type="Proteomes" id="UP000018888"/>
    </source>
</evidence>
<evidence type="ECO:0000259" key="1">
    <source>
        <dbReference type="PROSITE" id="PS50011"/>
    </source>
</evidence>
<gene>
    <name evidence="2" type="ORF">GLOIN_2v1429654</name>
</gene>
<dbReference type="Gene3D" id="1.10.510.10">
    <property type="entry name" value="Transferase(Phosphotransferase) domain 1"/>
    <property type="match status" value="1"/>
</dbReference>
<dbReference type="GO" id="GO:0005737">
    <property type="term" value="C:cytoplasm"/>
    <property type="evidence" value="ECO:0007669"/>
    <property type="project" value="TreeGrafter"/>
</dbReference>
<dbReference type="VEuPathDB" id="FungiDB:RhiirFUN_005910"/>